<dbReference type="EMBL" id="SAEB01000003">
    <property type="protein sequence ID" value="RVD88728.1"/>
    <property type="molecule type" value="Genomic_DNA"/>
</dbReference>
<comment type="caution">
    <text evidence="2">The sequence shown here is derived from an EMBL/GenBank/DDBJ whole genome shotgun (WGS) entry which is preliminary data.</text>
</comment>
<dbReference type="AlphaFoldDB" id="A0A437ACB5"/>
<evidence type="ECO:0000313" key="3">
    <source>
        <dbReference type="Proteomes" id="UP000283090"/>
    </source>
</evidence>
<gene>
    <name evidence="2" type="ORF">DFL_002903</name>
</gene>
<reference evidence="2 3" key="1">
    <citation type="submission" date="2019-01" db="EMBL/GenBank/DDBJ databases">
        <title>Intercellular communication is required for trap formation in the nematode-trapping fungus Duddingtonia flagrans.</title>
        <authorList>
            <person name="Youssar L."/>
            <person name="Wernet V."/>
            <person name="Hensel N."/>
            <person name="Hildebrandt H.-G."/>
            <person name="Fischer R."/>
        </authorList>
    </citation>
    <scope>NUCLEOTIDE SEQUENCE [LARGE SCALE GENOMIC DNA]</scope>
    <source>
        <strain evidence="2 3">CBS H-5679</strain>
    </source>
</reference>
<feature type="region of interest" description="Disordered" evidence="1">
    <location>
        <begin position="518"/>
        <end position="565"/>
    </location>
</feature>
<dbReference type="VEuPathDB" id="FungiDB:DFL_002903"/>
<evidence type="ECO:0000256" key="1">
    <source>
        <dbReference type="SAM" id="MobiDB-lite"/>
    </source>
</evidence>
<evidence type="ECO:0000313" key="2">
    <source>
        <dbReference type="EMBL" id="RVD88728.1"/>
    </source>
</evidence>
<accession>A0A437ACB5</accession>
<feature type="region of interest" description="Disordered" evidence="1">
    <location>
        <begin position="80"/>
        <end position="108"/>
    </location>
</feature>
<feature type="region of interest" description="Disordered" evidence="1">
    <location>
        <begin position="377"/>
        <end position="432"/>
    </location>
</feature>
<sequence length="571" mass="62694">MEMDKITYSSCNDRDDEKKVPSHNVNAEAKLDGFVVPSIKLSASKSDEGALGSLNPENLQDSSVILSPKKGVQMLKYRVRNHNEKEGENKENENGGAADNTWNANQDDTELEDSRFEFGFEKKFETVEIEDHGYELIKSEDDETIKAEETDGASDADSFQRAASITSSCVDPLENAEILTAKEVTIIPHTVKDVSLEERTLIRPHDDDMTAPLLPKIKVFETTVHGKIEAQRLFRSLGCVLPREDKENVPKNINAAVVEPGSSEFDVPKALNSQPRGRGRPRPPPPGVVRLDYDTLTVLASIPDVKKEDLDSSSLLEVAEDIKVPMLPLPQEAIKEPVPVLPLPSEVTKEVAPTIEPEISTYNKTKAIILPSATFYPPSPTRAAPPAPPKDAKSTLGTPCDHTGRQTPVPRSETPIKRPIPSPTPSKKYKELNLRPPIPITPLQHSMHLYGSTAALPLPKENNNNTTTTTTTGPEGKNKNDGGGGLGLSNFSRRRTLFGNYLTVPSANDNHLRRASYNPPSTHSVRLPLPNTPGMQLPRRPGTACGIDRPDSSASARSSKRERIKNFFKKF</sequence>
<dbReference type="Proteomes" id="UP000283090">
    <property type="component" value="Unassembled WGS sequence"/>
</dbReference>
<proteinExistence type="predicted"/>
<feature type="region of interest" description="Disordered" evidence="1">
    <location>
        <begin position="264"/>
        <end position="287"/>
    </location>
</feature>
<dbReference type="GeneID" id="93585214"/>
<feature type="compositionally biased region" description="Basic and acidic residues" evidence="1">
    <location>
        <begin position="139"/>
        <end position="149"/>
    </location>
</feature>
<dbReference type="OrthoDB" id="5350551at2759"/>
<feature type="region of interest" description="Disordered" evidence="1">
    <location>
        <begin position="1"/>
        <end position="24"/>
    </location>
</feature>
<protein>
    <submittedName>
        <fullName evidence="2">Uncharacterized protein</fullName>
    </submittedName>
</protein>
<organism evidence="2 3">
    <name type="scientific">Arthrobotrys flagrans</name>
    <name type="common">Nematode-trapping fungus</name>
    <name type="synonym">Trichothecium flagrans</name>
    <dbReference type="NCBI Taxonomy" id="97331"/>
    <lineage>
        <taxon>Eukaryota</taxon>
        <taxon>Fungi</taxon>
        <taxon>Dikarya</taxon>
        <taxon>Ascomycota</taxon>
        <taxon>Pezizomycotina</taxon>
        <taxon>Orbiliomycetes</taxon>
        <taxon>Orbiliales</taxon>
        <taxon>Orbiliaceae</taxon>
        <taxon>Arthrobotrys</taxon>
    </lineage>
</organism>
<keyword evidence="3" id="KW-1185">Reference proteome</keyword>
<feature type="region of interest" description="Disordered" evidence="1">
    <location>
        <begin position="455"/>
        <end position="488"/>
    </location>
</feature>
<dbReference type="RefSeq" id="XP_067494272.1">
    <property type="nucleotide sequence ID" value="XM_067631758.1"/>
</dbReference>
<feature type="region of interest" description="Disordered" evidence="1">
    <location>
        <begin position="139"/>
        <end position="158"/>
    </location>
</feature>
<name>A0A437ACB5_ARTFL</name>
<feature type="compositionally biased region" description="Low complexity" evidence="1">
    <location>
        <begin position="462"/>
        <end position="472"/>
    </location>
</feature>
<feature type="compositionally biased region" description="Pro residues" evidence="1">
    <location>
        <begin position="377"/>
        <end position="389"/>
    </location>
</feature>
<feature type="compositionally biased region" description="Basic and acidic residues" evidence="1">
    <location>
        <begin position="81"/>
        <end position="93"/>
    </location>
</feature>